<accession>A0A8J5ZW56</accession>
<protein>
    <submittedName>
        <fullName evidence="1">Uncharacterized protein</fullName>
    </submittedName>
</protein>
<evidence type="ECO:0000313" key="2">
    <source>
        <dbReference type="Proteomes" id="UP000700334"/>
    </source>
</evidence>
<sequence length="94" mass="11030">IVFFTFGISLGRGELSLTVQQRWAVWRELRSQLVCTMDQREHCQIQLVDVKQYFWKLSKNGQMSIMWVRSSDSQLLGARDRLTAADCKHKIELL</sequence>
<keyword evidence="2" id="KW-1185">Reference proteome</keyword>
<feature type="non-terminal residue" evidence="1">
    <location>
        <position position="94"/>
    </location>
</feature>
<feature type="non-terminal residue" evidence="1">
    <location>
        <position position="1"/>
    </location>
</feature>
<organism evidence="1 2">
    <name type="scientific">Galemys pyrenaicus</name>
    <name type="common">Iberian desman</name>
    <name type="synonym">Pyrenean desman</name>
    <dbReference type="NCBI Taxonomy" id="202257"/>
    <lineage>
        <taxon>Eukaryota</taxon>
        <taxon>Metazoa</taxon>
        <taxon>Chordata</taxon>
        <taxon>Craniata</taxon>
        <taxon>Vertebrata</taxon>
        <taxon>Euteleostomi</taxon>
        <taxon>Mammalia</taxon>
        <taxon>Eutheria</taxon>
        <taxon>Laurasiatheria</taxon>
        <taxon>Eulipotyphla</taxon>
        <taxon>Talpidae</taxon>
        <taxon>Galemys</taxon>
    </lineage>
</organism>
<dbReference type="AlphaFoldDB" id="A0A8J5ZW56"/>
<evidence type="ECO:0000313" key="1">
    <source>
        <dbReference type="EMBL" id="KAG8508127.1"/>
    </source>
</evidence>
<name>A0A8J5ZW56_GALPY</name>
<comment type="caution">
    <text evidence="1">The sequence shown here is derived from an EMBL/GenBank/DDBJ whole genome shotgun (WGS) entry which is preliminary data.</text>
</comment>
<proteinExistence type="predicted"/>
<dbReference type="Proteomes" id="UP000700334">
    <property type="component" value="Unassembled WGS sequence"/>
</dbReference>
<reference evidence="1" key="1">
    <citation type="journal article" date="2021" name="Evol. Appl.">
        <title>The genome of the Pyrenean desman and the effects of bottlenecks and inbreeding on the genomic landscape of an endangered species.</title>
        <authorList>
            <person name="Escoda L."/>
            <person name="Castresana J."/>
        </authorList>
    </citation>
    <scope>NUCLEOTIDE SEQUENCE</scope>
    <source>
        <strain evidence="1">IBE-C5619</strain>
    </source>
</reference>
<gene>
    <name evidence="1" type="ORF">J0S82_001629</name>
</gene>
<dbReference type="EMBL" id="JAGFMF010012069">
    <property type="protein sequence ID" value="KAG8508127.1"/>
    <property type="molecule type" value="Genomic_DNA"/>
</dbReference>